<accession>A0ACC2P6W6</accession>
<dbReference type="Proteomes" id="UP001239111">
    <property type="component" value="Chromosome 2"/>
</dbReference>
<evidence type="ECO:0000313" key="2">
    <source>
        <dbReference type="Proteomes" id="UP001239111"/>
    </source>
</evidence>
<protein>
    <submittedName>
        <fullName evidence="1">Uncharacterized protein</fullName>
    </submittedName>
</protein>
<evidence type="ECO:0000313" key="1">
    <source>
        <dbReference type="EMBL" id="KAJ8679160.1"/>
    </source>
</evidence>
<proteinExistence type="predicted"/>
<comment type="caution">
    <text evidence="1">The sequence shown here is derived from an EMBL/GenBank/DDBJ whole genome shotgun (WGS) entry which is preliminary data.</text>
</comment>
<dbReference type="EMBL" id="CM056742">
    <property type="protein sequence ID" value="KAJ8679160.1"/>
    <property type="molecule type" value="Genomic_DNA"/>
</dbReference>
<reference evidence="1" key="1">
    <citation type="submission" date="2023-04" db="EMBL/GenBank/DDBJ databases">
        <title>A chromosome-level genome assembly of the parasitoid wasp Eretmocerus hayati.</title>
        <authorList>
            <person name="Zhong Y."/>
            <person name="Liu S."/>
            <person name="Liu Y."/>
        </authorList>
    </citation>
    <scope>NUCLEOTIDE SEQUENCE</scope>
    <source>
        <strain evidence="1">ZJU_SS_LIU_2023</strain>
    </source>
</reference>
<sequence length="684" mass="78478">MDKYLLLMYDRPSEPLFVPKGNEKVAFDIPPEYLLEKYRSVAANIFNRFGDGTDKSVPITHIAIPDMTVPLKVGRYDFFSLHVPAHREAAEYLIKLFLGMRTIDDLVSLTAYCRDRVNSQMFIYCLSVAIIHRPDTKHLQLPQLHEIFPDKFIDGAAIARAKEEANIIPEGSRTPIEIPLDWTATDVDPEHKVAYWREDIGVNLHHWHWHLIYPFSGPPEIIAKDRRGELFLYYHHQMMARYNTERLSHNIGKTRPLANFREPIKEAYYPKLDSVVAGHAWPSRPPNMTLSDVSRVSDGIYVSVSDIERSRDAILDAVRARHVIDSQGKTIPLDDIKGIDILGNMIESSELSPNQALYKGLHNDGHILMSLIHDPDHRFLEPFGVMSSNATAMRDPLFYRWHQFVDDIVYQFLDGLAPYTTQQLSFPGITVKDVRVGTSQSNPNTLNTHWTKSDVEMSQGLDFFPRGPVLARIQHLNHDEFSYNIVVNNSNNREVIGTARIFISLKFDEKGEPLTFNEQRKFMIEMDKFTVRLKKGQNVIVRKSTESSLTIPFEVTFRDLNKSSNQNPEKSTYCECGWPQHMLLPKGTTRGYPMDLFVMVSNYELDKVNQAEPVGCTNSVSFCGLEDRKYPDIRPMGFPFDRKARTGVKSLTDFITGNMKVQPITIRFNDTIKPRLRSTRNKQG</sequence>
<name>A0ACC2P6W6_9HYME</name>
<keyword evidence="2" id="KW-1185">Reference proteome</keyword>
<gene>
    <name evidence="1" type="ORF">QAD02_014947</name>
</gene>
<organism evidence="1 2">
    <name type="scientific">Eretmocerus hayati</name>
    <dbReference type="NCBI Taxonomy" id="131215"/>
    <lineage>
        <taxon>Eukaryota</taxon>
        <taxon>Metazoa</taxon>
        <taxon>Ecdysozoa</taxon>
        <taxon>Arthropoda</taxon>
        <taxon>Hexapoda</taxon>
        <taxon>Insecta</taxon>
        <taxon>Pterygota</taxon>
        <taxon>Neoptera</taxon>
        <taxon>Endopterygota</taxon>
        <taxon>Hymenoptera</taxon>
        <taxon>Apocrita</taxon>
        <taxon>Proctotrupomorpha</taxon>
        <taxon>Chalcidoidea</taxon>
        <taxon>Aphelinidae</taxon>
        <taxon>Aphelininae</taxon>
        <taxon>Eretmocerus</taxon>
    </lineage>
</organism>